<dbReference type="EMBL" id="FOTW01000015">
    <property type="protein sequence ID" value="SFM23845.1"/>
    <property type="molecule type" value="Genomic_DNA"/>
</dbReference>
<keyword evidence="4" id="KW-1185">Reference proteome</keyword>
<dbReference type="Proteomes" id="UP000199470">
    <property type="component" value="Unassembled WGS sequence"/>
</dbReference>
<sequence>MLTDNGESSIANQTRADYAGKMEARLDRLEGRLTAIEADVAVIRSNYATKENLAELRTEFHKAINEQTWKIIQFMTGVIVAVTGAVYFIARYVH</sequence>
<accession>A0A1I4P892</accession>
<reference evidence="3 4" key="1">
    <citation type="submission" date="2016-10" db="EMBL/GenBank/DDBJ databases">
        <authorList>
            <person name="de Groot N.N."/>
        </authorList>
    </citation>
    <scope>NUCLEOTIDE SEQUENCE [LARGE SCALE GENOMIC DNA]</scope>
    <source>
        <strain evidence="3 4">ATCC 43154</strain>
    </source>
</reference>
<keyword evidence="2" id="KW-0812">Transmembrane</keyword>
<dbReference type="STRING" id="758825.SAMN02982985_03316"/>
<dbReference type="AlphaFoldDB" id="A0A1I4P892"/>
<keyword evidence="1" id="KW-0175">Coiled coil</keyword>
<evidence type="ECO:0000256" key="1">
    <source>
        <dbReference type="SAM" id="Coils"/>
    </source>
</evidence>
<evidence type="ECO:0008006" key="5">
    <source>
        <dbReference type="Google" id="ProtNLM"/>
    </source>
</evidence>
<proteinExistence type="predicted"/>
<protein>
    <recommendedName>
        <fullName evidence="5">Haemolysin XhlA</fullName>
    </recommendedName>
</protein>
<keyword evidence="2" id="KW-1133">Transmembrane helix</keyword>
<organism evidence="3 4">
    <name type="scientific">Rugamonas rubra</name>
    <dbReference type="NCBI Taxonomy" id="758825"/>
    <lineage>
        <taxon>Bacteria</taxon>
        <taxon>Pseudomonadati</taxon>
        <taxon>Pseudomonadota</taxon>
        <taxon>Betaproteobacteria</taxon>
        <taxon>Burkholderiales</taxon>
        <taxon>Oxalobacteraceae</taxon>
        <taxon>Telluria group</taxon>
        <taxon>Rugamonas</taxon>
    </lineage>
</organism>
<feature type="coiled-coil region" evidence="1">
    <location>
        <begin position="19"/>
        <end position="46"/>
    </location>
</feature>
<evidence type="ECO:0000256" key="2">
    <source>
        <dbReference type="SAM" id="Phobius"/>
    </source>
</evidence>
<evidence type="ECO:0000313" key="4">
    <source>
        <dbReference type="Proteomes" id="UP000199470"/>
    </source>
</evidence>
<gene>
    <name evidence="3" type="ORF">SAMN02982985_03316</name>
</gene>
<evidence type="ECO:0000313" key="3">
    <source>
        <dbReference type="EMBL" id="SFM23845.1"/>
    </source>
</evidence>
<name>A0A1I4P892_9BURK</name>
<feature type="transmembrane region" description="Helical" evidence="2">
    <location>
        <begin position="71"/>
        <end position="90"/>
    </location>
</feature>
<keyword evidence="2" id="KW-0472">Membrane</keyword>
<dbReference type="RefSeq" id="WP_093388803.1">
    <property type="nucleotide sequence ID" value="NZ_FOTW01000015.1"/>
</dbReference>